<organism evidence="1">
    <name type="scientific">Sinorhizobium medicae</name>
    <dbReference type="NCBI Taxonomy" id="110321"/>
    <lineage>
        <taxon>Bacteria</taxon>
        <taxon>Pseudomonadati</taxon>
        <taxon>Pseudomonadota</taxon>
        <taxon>Alphaproteobacteria</taxon>
        <taxon>Hyphomicrobiales</taxon>
        <taxon>Rhizobiaceae</taxon>
        <taxon>Sinorhizobium/Ensifer group</taxon>
        <taxon>Sinorhizobium</taxon>
    </lineage>
</organism>
<dbReference type="RefSeq" id="WP_018009764.1">
    <property type="nucleotide sequence ID" value="NZ_CP140913.1"/>
</dbReference>
<comment type="caution">
    <text evidence="1">The sequence shown here is derived from an EMBL/GenBank/DDBJ whole genome shotgun (WGS) entry which is preliminary data.</text>
</comment>
<dbReference type="InterPro" id="IPR008711">
    <property type="entry name" value="Recombinase_NinB"/>
</dbReference>
<sequence length="153" mass="16384">MAQRKQTFILINDRVRENALLAIAAAGEGSAVTIGPKTRSGDQNAKFHAICTDIANSHMTWAGKRRDAEAWKVLLVSAHTVATKNDPGAPSPEIVPGLEGEFVNIRESTARMSVGRAASLITYAIAFCDTNGIHLSETIRGGFHDGANDWRAA</sequence>
<dbReference type="EMBL" id="WISB01000140">
    <property type="protein sequence ID" value="MQW72208.1"/>
    <property type="molecule type" value="Genomic_DNA"/>
</dbReference>
<accession>A0A6G1WR49</accession>
<proteinExistence type="predicted"/>
<reference evidence="1" key="1">
    <citation type="journal article" date="2013" name="Genome Biol.">
        <title>Comparative genomics of the core and accessory genomes of 48 Sinorhizobium strains comprising five genospecies.</title>
        <authorList>
            <person name="Sugawara M."/>
            <person name="Epstein B."/>
            <person name="Badgley B.D."/>
            <person name="Unno T."/>
            <person name="Xu L."/>
            <person name="Reese J."/>
            <person name="Gyaneshwar P."/>
            <person name="Denny R."/>
            <person name="Mudge J."/>
            <person name="Bharti A.K."/>
            <person name="Farmer A.D."/>
            <person name="May G.D."/>
            <person name="Woodward J.E."/>
            <person name="Medigue C."/>
            <person name="Vallenet D."/>
            <person name="Lajus A."/>
            <person name="Rouy Z."/>
            <person name="Martinez-Vaz B."/>
            <person name="Tiffin P."/>
            <person name="Young N.D."/>
            <person name="Sadowsky M.J."/>
        </authorList>
    </citation>
    <scope>NUCLEOTIDE SEQUENCE</scope>
    <source>
        <strain evidence="1">M1</strain>
    </source>
</reference>
<dbReference type="SUPFAM" id="SSF103370">
    <property type="entry name" value="NinB"/>
    <property type="match status" value="1"/>
</dbReference>
<name>A0A6G1WR49_9HYPH</name>
<evidence type="ECO:0000313" key="1">
    <source>
        <dbReference type="EMBL" id="MQW72208.1"/>
    </source>
</evidence>
<dbReference type="AlphaFoldDB" id="A0A6G1WR49"/>
<dbReference type="InterPro" id="IPR036619">
    <property type="entry name" value="NinB_sf"/>
</dbReference>
<dbReference type="Gene3D" id="1.10.3790.10">
    <property type="entry name" value="NinB"/>
    <property type="match status" value="1"/>
</dbReference>
<protein>
    <submittedName>
        <fullName evidence="1">Recombinase</fullName>
    </submittedName>
</protein>
<dbReference type="Pfam" id="PF05772">
    <property type="entry name" value="NinB"/>
    <property type="match status" value="1"/>
</dbReference>
<gene>
    <name evidence="1" type="ORF">GHJ91_24445</name>
</gene>